<evidence type="ECO:0000313" key="4">
    <source>
        <dbReference type="Proteomes" id="UP000545606"/>
    </source>
</evidence>
<name>A0A838YFA2_9NEIS</name>
<sequence length="218" mass="25625">MPIRKIPKNYRNVTGVAAHRKADGPAMFESTLERDFITLLEFDPTVETFEVQPLTLDWTDSSGKIRRYTPDVLATFNLPHEHRSKTLYEVKYRDELRRDWQDLRPKLRAAVHFARTQGWRFKILTEVEIRTPYLDNAKFLLPFIRQGPAEEAHMDLLDEQLRLLHHSTPAELLATVFQDEWNQARLLPSLWYLVGTQQIGTDLSKKLTMISPIWSFHK</sequence>
<evidence type="ECO:0000259" key="2">
    <source>
        <dbReference type="Pfam" id="PF08722"/>
    </source>
</evidence>
<comment type="caution">
    <text evidence="3">The sequence shown here is derived from an EMBL/GenBank/DDBJ whole genome shotgun (WGS) entry which is preliminary data.</text>
</comment>
<dbReference type="AlphaFoldDB" id="A0A838YFA2"/>
<dbReference type="Proteomes" id="UP000545606">
    <property type="component" value="Unassembled WGS sequence"/>
</dbReference>
<feature type="domain" description="TnsA endonuclease N-terminal" evidence="2">
    <location>
        <begin position="43"/>
        <end position="126"/>
    </location>
</feature>
<dbReference type="InterPro" id="IPR011856">
    <property type="entry name" value="tRNA_endonuc-like_dom_sf"/>
</dbReference>
<evidence type="ECO:0000313" key="3">
    <source>
        <dbReference type="EMBL" id="MBA4709281.1"/>
    </source>
</evidence>
<dbReference type="InterPro" id="IPR014832">
    <property type="entry name" value="TnsA_C"/>
</dbReference>
<dbReference type="GO" id="GO:0003676">
    <property type="term" value="F:nucleic acid binding"/>
    <property type="evidence" value="ECO:0007669"/>
    <property type="project" value="InterPro"/>
</dbReference>
<keyword evidence="3" id="KW-0540">Nuclease</keyword>
<dbReference type="EMBL" id="JACERN010000033">
    <property type="protein sequence ID" value="MBA4709281.1"/>
    <property type="molecule type" value="Genomic_DNA"/>
</dbReference>
<accession>A0A838YFA2</accession>
<keyword evidence="3" id="KW-0255">Endonuclease</keyword>
<feature type="domain" description="TnsA endonuclease C-terminal" evidence="1">
    <location>
        <begin position="128"/>
        <end position="203"/>
    </location>
</feature>
<protein>
    <submittedName>
        <fullName evidence="3">TnsA endonuclease N-terminal domain-containing protein</fullName>
    </submittedName>
</protein>
<dbReference type="Pfam" id="PF08721">
    <property type="entry name" value="Tn7_Tnp_TnsA_C"/>
    <property type="match status" value="1"/>
</dbReference>
<evidence type="ECO:0000259" key="1">
    <source>
        <dbReference type="Pfam" id="PF08721"/>
    </source>
</evidence>
<gene>
    <name evidence="3" type="ORF">H2Z84_12945</name>
</gene>
<organism evidence="3 4">
    <name type="scientific">Aquitalea aquatica</name>
    <dbReference type="NCBI Taxonomy" id="3044273"/>
    <lineage>
        <taxon>Bacteria</taxon>
        <taxon>Pseudomonadati</taxon>
        <taxon>Pseudomonadota</taxon>
        <taxon>Betaproteobacteria</taxon>
        <taxon>Neisseriales</taxon>
        <taxon>Chromobacteriaceae</taxon>
        <taxon>Aquitalea</taxon>
    </lineage>
</organism>
<keyword evidence="3" id="KW-0378">Hydrolase</keyword>
<dbReference type="InterPro" id="IPR014833">
    <property type="entry name" value="TnsA_N"/>
</dbReference>
<reference evidence="3 4" key="1">
    <citation type="submission" date="2020-07" db="EMBL/GenBank/DDBJ databases">
        <title>Draft genome sequence of violacein-producing bacteria and related species.</title>
        <authorList>
            <person name="Wilson H.S."/>
            <person name="De Leon M.E."/>
        </authorList>
    </citation>
    <scope>NUCLEOTIDE SEQUENCE [LARGE SCALE GENOMIC DNA]</scope>
    <source>
        <strain evidence="3 4">HSC-21Su07</strain>
    </source>
</reference>
<dbReference type="GO" id="GO:0004519">
    <property type="term" value="F:endonuclease activity"/>
    <property type="evidence" value="ECO:0007669"/>
    <property type="project" value="UniProtKB-KW"/>
</dbReference>
<dbReference type="Gene3D" id="3.40.1350.10">
    <property type="match status" value="1"/>
</dbReference>
<dbReference type="RefSeq" id="WP_181836343.1">
    <property type="nucleotide sequence ID" value="NZ_JACERN010000033.1"/>
</dbReference>
<keyword evidence="4" id="KW-1185">Reference proteome</keyword>
<dbReference type="Pfam" id="PF08722">
    <property type="entry name" value="Tn7_TnsA-like_N"/>
    <property type="match status" value="1"/>
</dbReference>
<proteinExistence type="predicted"/>